<dbReference type="InterPro" id="IPR010982">
    <property type="entry name" value="Lambda_DNA-bd_dom_sf"/>
</dbReference>
<dbReference type="CDD" id="cd00093">
    <property type="entry name" value="HTH_XRE"/>
    <property type="match status" value="1"/>
</dbReference>
<dbReference type="EMBL" id="JAIRCA020000006">
    <property type="protein sequence ID" value="MDI2139254.1"/>
    <property type="molecule type" value="Genomic_DNA"/>
</dbReference>
<keyword evidence="3" id="KW-1185">Reference proteome</keyword>
<accession>A0ABT6QCR1</accession>
<name>A0ABT6QCR1_9STRE</name>
<feature type="domain" description="HTH cro/C1-type" evidence="1">
    <location>
        <begin position="14"/>
        <end position="75"/>
    </location>
</feature>
<dbReference type="Proteomes" id="UP001156146">
    <property type="component" value="Unassembled WGS sequence"/>
</dbReference>
<dbReference type="Gene3D" id="1.10.260.40">
    <property type="entry name" value="lambda repressor-like DNA-binding domains"/>
    <property type="match status" value="1"/>
</dbReference>
<sequence>MKNKVNELEVKNRLKELREKENLSLNKLKKILKETYDISVSDSQLMYYENGTRKPRNQKIWDSLAKHFGVSVGYLLGYDNSPSKIFLKELEEQADHYLTDEEKEELKARPEAKNYYLDLVGWRMRDEQLAQLQQRDKEFDKDFIKFIEKYSIYLSDDQIEQIKDSMKSMSSINNKYLMVTMAGGYFEQMKSEKENEFKELFKYSKIWKENYSTMEYNEKNNIK</sequence>
<dbReference type="SMART" id="SM00530">
    <property type="entry name" value="HTH_XRE"/>
    <property type="match status" value="1"/>
</dbReference>
<proteinExistence type="predicted"/>
<dbReference type="RefSeq" id="WP_224218470.1">
    <property type="nucleotide sequence ID" value="NZ_JAIRCA020000006.1"/>
</dbReference>
<dbReference type="InterPro" id="IPR001387">
    <property type="entry name" value="Cro/C1-type_HTH"/>
</dbReference>
<dbReference type="SUPFAM" id="SSF47413">
    <property type="entry name" value="lambda repressor-like DNA-binding domains"/>
    <property type="match status" value="1"/>
</dbReference>
<comment type="caution">
    <text evidence="2">The sequence shown here is derived from an EMBL/GenBank/DDBJ whole genome shotgun (WGS) entry which is preliminary data.</text>
</comment>
<evidence type="ECO:0000259" key="1">
    <source>
        <dbReference type="PROSITE" id="PS50943"/>
    </source>
</evidence>
<organism evidence="2 3">
    <name type="scientific">Streptococcus hohhotensis</name>
    <dbReference type="NCBI Taxonomy" id="2866998"/>
    <lineage>
        <taxon>Bacteria</taxon>
        <taxon>Bacillati</taxon>
        <taxon>Bacillota</taxon>
        <taxon>Bacilli</taxon>
        <taxon>Lactobacillales</taxon>
        <taxon>Streptococcaceae</taxon>
        <taxon>Streptococcus</taxon>
        <taxon>Streptococcus mitis group</taxon>
    </lineage>
</organism>
<evidence type="ECO:0000313" key="3">
    <source>
        <dbReference type="Proteomes" id="UP001156146"/>
    </source>
</evidence>
<reference evidence="2" key="1">
    <citation type="submission" date="2023-05" db="EMBL/GenBank/DDBJ databases">
        <title>Streptococcus hohhotensis sp. nov., isolated from the breast milk of healthy women.</title>
        <authorList>
            <person name="Liu W."/>
        </authorList>
    </citation>
    <scope>NUCLEOTIDE SEQUENCE</scope>
    <source>
        <strain evidence="2">IMAU99199</strain>
    </source>
</reference>
<dbReference type="PROSITE" id="PS50943">
    <property type="entry name" value="HTH_CROC1"/>
    <property type="match status" value="1"/>
</dbReference>
<protein>
    <submittedName>
        <fullName evidence="2">Helix-turn-helix transcriptional regulator</fullName>
    </submittedName>
</protein>
<gene>
    <name evidence="2" type="ORF">K4Z77_003635</name>
</gene>
<evidence type="ECO:0000313" key="2">
    <source>
        <dbReference type="EMBL" id="MDI2139254.1"/>
    </source>
</evidence>